<keyword evidence="3" id="KW-1185">Reference proteome</keyword>
<feature type="transmembrane region" description="Helical" evidence="1">
    <location>
        <begin position="157"/>
        <end position="174"/>
    </location>
</feature>
<feature type="transmembrane region" description="Helical" evidence="1">
    <location>
        <begin position="352"/>
        <end position="372"/>
    </location>
</feature>
<feature type="transmembrane region" description="Helical" evidence="1">
    <location>
        <begin position="208"/>
        <end position="237"/>
    </location>
</feature>
<protein>
    <submittedName>
        <fullName evidence="2">DUF2142 domain-containing protein</fullName>
    </submittedName>
</protein>
<evidence type="ECO:0000256" key="1">
    <source>
        <dbReference type="SAM" id="Phobius"/>
    </source>
</evidence>
<dbReference type="EMBL" id="CP063056">
    <property type="protein sequence ID" value="QPB43162.1"/>
    <property type="molecule type" value="Genomic_DNA"/>
</dbReference>
<dbReference type="InterPro" id="IPR018674">
    <property type="entry name" value="DUF2142_membrane"/>
</dbReference>
<dbReference type="Proteomes" id="UP000663069">
    <property type="component" value="Chromosome"/>
</dbReference>
<feature type="transmembrane region" description="Helical" evidence="1">
    <location>
        <begin position="378"/>
        <end position="398"/>
    </location>
</feature>
<keyword evidence="1" id="KW-0812">Transmembrane</keyword>
<evidence type="ECO:0000313" key="3">
    <source>
        <dbReference type="Proteomes" id="UP000663069"/>
    </source>
</evidence>
<evidence type="ECO:0000313" key="2">
    <source>
        <dbReference type="EMBL" id="QPB43162.1"/>
    </source>
</evidence>
<accession>A0ABX6UZ91</accession>
<dbReference type="RefSeq" id="WP_194812736.1">
    <property type="nucleotide sequence ID" value="NZ_CP063056.1"/>
</dbReference>
<feature type="transmembrane region" description="Helical" evidence="1">
    <location>
        <begin position="134"/>
        <end position="151"/>
    </location>
</feature>
<sequence>MRKLYKKYYIILLSICILLISFIIPPLQSPDEMAHMKRSYSLAHGDIVIPSTGNSFINDGVQEFKILYDHFPFKYESKYSRNLIDQAKSIKFSGSSSEESLVNTAIYFPFIYIPQAIAFKIGELFDLSIYNTYMLARLVNLLACILLLLFANRIYSIPFLGLVFLSMPMSLFQLSSINPDAMSFCIAAIIGAVTIKLNQLTIPDKRLFLALNISLFLLLTVKVNLLPLMLISFYIAYKYKNIRYFYVSLATFVLVISWSIFSFKFYVSTDGHFSYGGDSLSKVIFYFNNPNELLLIFYKTLSNVDFMFNYCKQFIGVLGWLDTQLNMKGYYIILMFIALFIVINFNKNILIISLLFSIVFLFTLLILLITWTNIGQDYIVGVQGRYFIPLCVVLSFIYDKSKSSYIVNNISYIQKYMLFIFLMVSCFFTVTALLDRYYIG</sequence>
<feature type="transmembrane region" description="Helical" evidence="1">
    <location>
        <begin position="7"/>
        <end position="27"/>
    </location>
</feature>
<feature type="transmembrane region" description="Helical" evidence="1">
    <location>
        <begin position="329"/>
        <end position="345"/>
    </location>
</feature>
<keyword evidence="1" id="KW-1133">Transmembrane helix</keyword>
<gene>
    <name evidence="2" type="ORF">IHV77_03395</name>
</gene>
<organism evidence="2 3">
    <name type="scientific">Rodentibacter haemolyticus</name>
    <dbReference type="NCBI Taxonomy" id="2778911"/>
    <lineage>
        <taxon>Bacteria</taxon>
        <taxon>Pseudomonadati</taxon>
        <taxon>Pseudomonadota</taxon>
        <taxon>Gammaproteobacteria</taxon>
        <taxon>Pasteurellales</taxon>
        <taxon>Pasteurellaceae</taxon>
        <taxon>Rodentibacter</taxon>
    </lineage>
</organism>
<feature type="transmembrane region" description="Helical" evidence="1">
    <location>
        <begin position="418"/>
        <end position="439"/>
    </location>
</feature>
<reference evidence="2 3" key="1">
    <citation type="submission" date="2020-10" db="EMBL/GenBank/DDBJ databases">
        <title>Genome Sequencing of Rodentibacter spp. strain DSM111151.</title>
        <authorList>
            <person name="Benga L."/>
            <person name="Lautwein T."/>
        </authorList>
    </citation>
    <scope>NUCLEOTIDE SEQUENCE [LARGE SCALE GENOMIC DNA]</scope>
    <source>
        <strain evidence="2 3">DSM 111151</strain>
    </source>
</reference>
<keyword evidence="1" id="KW-0472">Membrane</keyword>
<dbReference type="Pfam" id="PF09913">
    <property type="entry name" value="DUF2142"/>
    <property type="match status" value="1"/>
</dbReference>
<name>A0ABX6UZ91_9PAST</name>
<proteinExistence type="predicted"/>
<feature type="transmembrane region" description="Helical" evidence="1">
    <location>
        <begin position="244"/>
        <end position="267"/>
    </location>
</feature>